<keyword evidence="1" id="KW-0732">Signal</keyword>
<name>A0ABV1A8Y7_9TELE</name>
<evidence type="ECO:0008006" key="4">
    <source>
        <dbReference type="Google" id="ProtNLM"/>
    </source>
</evidence>
<evidence type="ECO:0000313" key="3">
    <source>
        <dbReference type="Proteomes" id="UP001469553"/>
    </source>
</evidence>
<organism evidence="2 3">
    <name type="scientific">Ameca splendens</name>
    <dbReference type="NCBI Taxonomy" id="208324"/>
    <lineage>
        <taxon>Eukaryota</taxon>
        <taxon>Metazoa</taxon>
        <taxon>Chordata</taxon>
        <taxon>Craniata</taxon>
        <taxon>Vertebrata</taxon>
        <taxon>Euteleostomi</taxon>
        <taxon>Actinopterygii</taxon>
        <taxon>Neopterygii</taxon>
        <taxon>Teleostei</taxon>
        <taxon>Neoteleostei</taxon>
        <taxon>Acanthomorphata</taxon>
        <taxon>Ovalentaria</taxon>
        <taxon>Atherinomorphae</taxon>
        <taxon>Cyprinodontiformes</taxon>
        <taxon>Goodeidae</taxon>
        <taxon>Ameca</taxon>
    </lineage>
</organism>
<dbReference type="Proteomes" id="UP001469553">
    <property type="component" value="Unassembled WGS sequence"/>
</dbReference>
<feature type="signal peptide" evidence="1">
    <location>
        <begin position="1"/>
        <end position="23"/>
    </location>
</feature>
<sequence length="78" mass="8733">MRTDFALVLTAALLFDTFWRNNGEHASQGPCRPGFSKSFYSMQISRDVLQGQREVKAYCILAERGIECGILSLPVSSF</sequence>
<feature type="chain" id="PRO_5046356814" description="Secreted protein" evidence="1">
    <location>
        <begin position="24"/>
        <end position="78"/>
    </location>
</feature>
<gene>
    <name evidence="2" type="ORF">AMECASPLE_015030</name>
</gene>
<reference evidence="2 3" key="1">
    <citation type="submission" date="2021-06" db="EMBL/GenBank/DDBJ databases">
        <authorList>
            <person name="Palmer J.M."/>
        </authorList>
    </citation>
    <scope>NUCLEOTIDE SEQUENCE [LARGE SCALE GENOMIC DNA]</scope>
    <source>
        <strain evidence="2 3">AS_MEX2019</strain>
        <tissue evidence="2">Muscle</tissue>
    </source>
</reference>
<evidence type="ECO:0000256" key="1">
    <source>
        <dbReference type="SAM" id="SignalP"/>
    </source>
</evidence>
<comment type="caution">
    <text evidence="2">The sequence shown here is derived from an EMBL/GenBank/DDBJ whole genome shotgun (WGS) entry which is preliminary data.</text>
</comment>
<dbReference type="EMBL" id="JAHRIP010085681">
    <property type="protein sequence ID" value="MEQ2314721.1"/>
    <property type="molecule type" value="Genomic_DNA"/>
</dbReference>
<protein>
    <recommendedName>
        <fullName evidence="4">Secreted protein</fullName>
    </recommendedName>
</protein>
<keyword evidence="3" id="KW-1185">Reference proteome</keyword>
<proteinExistence type="predicted"/>
<evidence type="ECO:0000313" key="2">
    <source>
        <dbReference type="EMBL" id="MEQ2314721.1"/>
    </source>
</evidence>
<accession>A0ABV1A8Y7</accession>